<evidence type="ECO:0000259" key="5">
    <source>
        <dbReference type="PROSITE" id="PS50089"/>
    </source>
</evidence>
<feature type="domain" description="RING-type" evidence="5">
    <location>
        <begin position="62"/>
        <end position="102"/>
    </location>
</feature>
<dbReference type="PANTHER" id="PTHR25464:SF2">
    <property type="entry name" value="RING-TYPE DOMAIN-CONTAINING PROTEIN"/>
    <property type="match status" value="1"/>
</dbReference>
<dbReference type="InterPro" id="IPR013083">
    <property type="entry name" value="Znf_RING/FYVE/PHD"/>
</dbReference>
<evidence type="ECO:0008006" key="9">
    <source>
        <dbReference type="Google" id="ProtNLM"/>
    </source>
</evidence>
<dbReference type="EMBL" id="AJWJ01000985">
    <property type="protein sequence ID" value="KAF2068440.1"/>
    <property type="molecule type" value="Genomic_DNA"/>
</dbReference>
<keyword evidence="2 4" id="KW-0863">Zinc-finger</keyword>
<evidence type="ECO:0000259" key="6">
    <source>
        <dbReference type="PROSITE" id="PS50119"/>
    </source>
</evidence>
<dbReference type="Pfam" id="PF13445">
    <property type="entry name" value="zf-RING_UBOX"/>
    <property type="match status" value="1"/>
</dbReference>
<evidence type="ECO:0000256" key="2">
    <source>
        <dbReference type="ARBA" id="ARBA00022771"/>
    </source>
</evidence>
<evidence type="ECO:0000313" key="7">
    <source>
        <dbReference type="EMBL" id="KAF2068440.1"/>
    </source>
</evidence>
<dbReference type="InterPro" id="IPR001841">
    <property type="entry name" value="Znf_RING"/>
</dbReference>
<evidence type="ECO:0000256" key="4">
    <source>
        <dbReference type="PROSITE-ProRule" id="PRU00024"/>
    </source>
</evidence>
<organism evidence="7 8">
    <name type="scientific">Polysphondylium violaceum</name>
    <dbReference type="NCBI Taxonomy" id="133409"/>
    <lineage>
        <taxon>Eukaryota</taxon>
        <taxon>Amoebozoa</taxon>
        <taxon>Evosea</taxon>
        <taxon>Eumycetozoa</taxon>
        <taxon>Dictyostelia</taxon>
        <taxon>Dictyosteliales</taxon>
        <taxon>Dictyosteliaceae</taxon>
        <taxon>Polysphondylium</taxon>
    </lineage>
</organism>
<dbReference type="PANTHER" id="PTHR25464">
    <property type="entry name" value="TRIPARTITE MOTIF-CONTAINING PROTEIN 2-LIKE PROTEIN"/>
    <property type="match status" value="1"/>
</dbReference>
<dbReference type="GO" id="GO:0008270">
    <property type="term" value="F:zinc ion binding"/>
    <property type="evidence" value="ECO:0007669"/>
    <property type="project" value="UniProtKB-KW"/>
</dbReference>
<keyword evidence="1" id="KW-0479">Metal-binding</keyword>
<keyword evidence="8" id="KW-1185">Reference proteome</keyword>
<accession>A0A8J4PJB8</accession>
<dbReference type="Gene3D" id="3.30.40.10">
    <property type="entry name" value="Zinc/RING finger domain, C3HC4 (zinc finger)"/>
    <property type="match status" value="1"/>
</dbReference>
<gene>
    <name evidence="7" type="ORF">CYY_010233</name>
</gene>
<keyword evidence="3" id="KW-0862">Zinc</keyword>
<protein>
    <recommendedName>
        <fullName evidence="9">RING-type domain-containing protein</fullName>
    </recommendedName>
</protein>
<proteinExistence type="predicted"/>
<dbReference type="PROSITE" id="PS00518">
    <property type="entry name" value="ZF_RING_1"/>
    <property type="match status" value="1"/>
</dbReference>
<dbReference type="InterPro" id="IPR000315">
    <property type="entry name" value="Znf_B-box"/>
</dbReference>
<sequence length="447" mass="50568">MIDLESPTHFAMLMMLKNQYQSSIHKKDSSDVSDSSSGEEDYRTNSKSLQKFFVGLSEDFTCSICYELFEKPIVLPCSHNFCKGCLVSMVGSNSSFSCPLCRKDIHLTNKGIDGLQVNTFLVQTIEKIKQANVFVPKFCDDCTSKKVSRKCETCTILLCKRCESSHVSKNATHKTVSTDSFNTDFNIETHLEKESDLDPPIYIQFSISRSQCVSLFQNWISSLWFAPSDLKANHSIRYIKPIYIPYWMYEAHTTTKYGAQFSSSTSLSPTSSSLLSTSHPKFDNMTWSHKVNIVSNRYRFATISNTKLIDKDLLAQVQAWEVSNIPSVEQALPPNPKVQALAFLVDETTGWKKVAESRIKQKDREVCERRIKAGSGVNGIAKDIFIETSISRVASQKVFLPVYFVKYIYNSNSYTVIVNAQNSKIVGHRPYAQGLSTMLRMFKPNSN</sequence>
<dbReference type="OrthoDB" id="15327at2759"/>
<evidence type="ECO:0000256" key="1">
    <source>
        <dbReference type="ARBA" id="ARBA00022723"/>
    </source>
</evidence>
<feature type="domain" description="B box-type" evidence="6">
    <location>
        <begin position="138"/>
        <end position="178"/>
    </location>
</feature>
<name>A0A8J4PJB8_9MYCE</name>
<evidence type="ECO:0000256" key="3">
    <source>
        <dbReference type="ARBA" id="ARBA00022833"/>
    </source>
</evidence>
<dbReference type="InterPro" id="IPR017907">
    <property type="entry name" value="Znf_RING_CS"/>
</dbReference>
<dbReference type="CDD" id="cd19757">
    <property type="entry name" value="Bbox1"/>
    <property type="match status" value="1"/>
</dbReference>
<evidence type="ECO:0000313" key="8">
    <source>
        <dbReference type="Proteomes" id="UP000695562"/>
    </source>
</evidence>
<dbReference type="InterPro" id="IPR027370">
    <property type="entry name" value="Znf-RING_euk"/>
</dbReference>
<dbReference type="SUPFAM" id="SSF57850">
    <property type="entry name" value="RING/U-box"/>
    <property type="match status" value="1"/>
</dbReference>
<dbReference type="SMART" id="SM00184">
    <property type="entry name" value="RING"/>
    <property type="match status" value="1"/>
</dbReference>
<dbReference type="PROSITE" id="PS50089">
    <property type="entry name" value="ZF_RING_2"/>
    <property type="match status" value="1"/>
</dbReference>
<dbReference type="PROSITE" id="PS50119">
    <property type="entry name" value="ZF_BBOX"/>
    <property type="match status" value="1"/>
</dbReference>
<dbReference type="AlphaFoldDB" id="A0A8J4PJB8"/>
<comment type="caution">
    <text evidence="7">The sequence shown here is derived from an EMBL/GenBank/DDBJ whole genome shotgun (WGS) entry which is preliminary data.</text>
</comment>
<reference evidence="7" key="1">
    <citation type="submission" date="2020-01" db="EMBL/GenBank/DDBJ databases">
        <title>Development of genomics and gene disruption for Polysphondylium violaceum indicates a role for the polyketide synthase stlB in stalk morphogenesis.</title>
        <authorList>
            <person name="Narita B."/>
            <person name="Kawabe Y."/>
            <person name="Kin K."/>
            <person name="Saito T."/>
            <person name="Gibbs R."/>
            <person name="Kuspa A."/>
            <person name="Muzny D."/>
            <person name="Queller D."/>
            <person name="Richards S."/>
            <person name="Strassman J."/>
            <person name="Sucgang R."/>
            <person name="Worley K."/>
            <person name="Schaap P."/>
        </authorList>
    </citation>
    <scope>NUCLEOTIDE SEQUENCE</scope>
    <source>
        <strain evidence="7">QSvi11</strain>
    </source>
</reference>
<dbReference type="Proteomes" id="UP000695562">
    <property type="component" value="Unassembled WGS sequence"/>
</dbReference>